<comment type="caution">
    <text evidence="4">The sequence shown here is derived from an EMBL/GenBank/DDBJ whole genome shotgun (WGS) entry which is preliminary data.</text>
</comment>
<dbReference type="InterPro" id="IPR050111">
    <property type="entry name" value="C-type_lectin/snaclec_domain"/>
</dbReference>
<dbReference type="Gene3D" id="3.10.100.10">
    <property type="entry name" value="Mannose-Binding Protein A, subunit A"/>
    <property type="match status" value="1"/>
</dbReference>
<dbReference type="InterPro" id="IPR018378">
    <property type="entry name" value="C-type_lectin_CS"/>
</dbReference>
<evidence type="ECO:0000313" key="4">
    <source>
        <dbReference type="EMBL" id="OWF53055.1"/>
    </source>
</evidence>
<dbReference type="Pfam" id="PF00059">
    <property type="entry name" value="Lectin_C"/>
    <property type="match status" value="1"/>
</dbReference>
<dbReference type="SMART" id="SM00034">
    <property type="entry name" value="CLECT"/>
    <property type="match status" value="1"/>
</dbReference>
<name>A0A210QWD8_MIZYE</name>
<dbReference type="PROSITE" id="PS00615">
    <property type="entry name" value="C_TYPE_LECTIN_1"/>
    <property type="match status" value="1"/>
</dbReference>
<dbReference type="InterPro" id="IPR016187">
    <property type="entry name" value="CTDL_fold"/>
</dbReference>
<keyword evidence="2" id="KW-0732">Signal</keyword>
<reference evidence="4 5" key="1">
    <citation type="journal article" date="2017" name="Nat. Ecol. Evol.">
        <title>Scallop genome provides insights into evolution of bilaterian karyotype and development.</title>
        <authorList>
            <person name="Wang S."/>
            <person name="Zhang J."/>
            <person name="Jiao W."/>
            <person name="Li J."/>
            <person name="Xun X."/>
            <person name="Sun Y."/>
            <person name="Guo X."/>
            <person name="Huan P."/>
            <person name="Dong B."/>
            <person name="Zhang L."/>
            <person name="Hu X."/>
            <person name="Sun X."/>
            <person name="Wang J."/>
            <person name="Zhao C."/>
            <person name="Wang Y."/>
            <person name="Wang D."/>
            <person name="Huang X."/>
            <person name="Wang R."/>
            <person name="Lv J."/>
            <person name="Li Y."/>
            <person name="Zhang Z."/>
            <person name="Liu B."/>
            <person name="Lu W."/>
            <person name="Hui Y."/>
            <person name="Liang J."/>
            <person name="Zhou Z."/>
            <person name="Hou R."/>
            <person name="Li X."/>
            <person name="Liu Y."/>
            <person name="Li H."/>
            <person name="Ning X."/>
            <person name="Lin Y."/>
            <person name="Zhao L."/>
            <person name="Xing Q."/>
            <person name="Dou J."/>
            <person name="Li Y."/>
            <person name="Mao J."/>
            <person name="Guo H."/>
            <person name="Dou H."/>
            <person name="Li T."/>
            <person name="Mu C."/>
            <person name="Jiang W."/>
            <person name="Fu Q."/>
            <person name="Fu X."/>
            <person name="Miao Y."/>
            <person name="Liu J."/>
            <person name="Yu Q."/>
            <person name="Li R."/>
            <person name="Liao H."/>
            <person name="Li X."/>
            <person name="Kong Y."/>
            <person name="Jiang Z."/>
            <person name="Chourrout D."/>
            <person name="Li R."/>
            <person name="Bao Z."/>
        </authorList>
    </citation>
    <scope>NUCLEOTIDE SEQUENCE [LARGE SCALE GENOMIC DNA]</scope>
    <source>
        <strain evidence="4 5">PY_sf001</strain>
    </source>
</reference>
<dbReference type="PROSITE" id="PS50041">
    <property type="entry name" value="C_TYPE_LECTIN_2"/>
    <property type="match status" value="1"/>
</dbReference>
<feature type="chain" id="PRO_5012419747" evidence="2">
    <location>
        <begin position="21"/>
        <end position="163"/>
    </location>
</feature>
<evidence type="ECO:0000256" key="1">
    <source>
        <dbReference type="ARBA" id="ARBA00023157"/>
    </source>
</evidence>
<dbReference type="AlphaFoldDB" id="A0A210QWD8"/>
<dbReference type="PANTHER" id="PTHR22803">
    <property type="entry name" value="MANNOSE, PHOSPHOLIPASE, LECTIN RECEPTOR RELATED"/>
    <property type="match status" value="1"/>
</dbReference>
<feature type="domain" description="C-type lectin" evidence="3">
    <location>
        <begin position="30"/>
        <end position="150"/>
    </location>
</feature>
<dbReference type="OrthoDB" id="6157090at2759"/>
<evidence type="ECO:0000256" key="2">
    <source>
        <dbReference type="SAM" id="SignalP"/>
    </source>
</evidence>
<dbReference type="InterPro" id="IPR001304">
    <property type="entry name" value="C-type_lectin-like"/>
</dbReference>
<dbReference type="SUPFAM" id="SSF56436">
    <property type="entry name" value="C-type lectin-like"/>
    <property type="match status" value="1"/>
</dbReference>
<dbReference type="Proteomes" id="UP000242188">
    <property type="component" value="Unassembled WGS sequence"/>
</dbReference>
<sequence>MNILLVTVVLGAFALTQVSALRCETGWEGFCGHCYLFSSDKQSWYNAAFTCAEKGGTLVAINTISELNWVKNHTRTLCRGDFWMGGNDIRNERRWVWNPYNTLVNRDCTDWHPGQPDNYHGNQDCMLLWASKEFQWDDQSCTNEKNYICEKFLGSGHVCSCRV</sequence>
<gene>
    <name evidence="4" type="ORF">KP79_PYT17884</name>
</gene>
<feature type="signal peptide" evidence="2">
    <location>
        <begin position="1"/>
        <end position="20"/>
    </location>
</feature>
<dbReference type="InterPro" id="IPR016186">
    <property type="entry name" value="C-type_lectin-like/link_sf"/>
</dbReference>
<proteinExistence type="predicted"/>
<evidence type="ECO:0000313" key="5">
    <source>
        <dbReference type="Proteomes" id="UP000242188"/>
    </source>
</evidence>
<accession>A0A210QWD8</accession>
<keyword evidence="1" id="KW-1015">Disulfide bond</keyword>
<organism evidence="4 5">
    <name type="scientific">Mizuhopecten yessoensis</name>
    <name type="common">Japanese scallop</name>
    <name type="synonym">Patinopecten yessoensis</name>
    <dbReference type="NCBI Taxonomy" id="6573"/>
    <lineage>
        <taxon>Eukaryota</taxon>
        <taxon>Metazoa</taxon>
        <taxon>Spiralia</taxon>
        <taxon>Lophotrochozoa</taxon>
        <taxon>Mollusca</taxon>
        <taxon>Bivalvia</taxon>
        <taxon>Autobranchia</taxon>
        <taxon>Pteriomorphia</taxon>
        <taxon>Pectinida</taxon>
        <taxon>Pectinoidea</taxon>
        <taxon>Pectinidae</taxon>
        <taxon>Mizuhopecten</taxon>
    </lineage>
</organism>
<protein>
    <submittedName>
        <fullName evidence="4">Perlucin-like protein</fullName>
    </submittedName>
</protein>
<dbReference type="EMBL" id="NEDP02001524">
    <property type="protein sequence ID" value="OWF53055.1"/>
    <property type="molecule type" value="Genomic_DNA"/>
</dbReference>
<keyword evidence="5" id="KW-1185">Reference proteome</keyword>
<evidence type="ECO:0000259" key="3">
    <source>
        <dbReference type="PROSITE" id="PS50041"/>
    </source>
</evidence>